<feature type="transmembrane region" description="Helical" evidence="10">
    <location>
        <begin position="265"/>
        <end position="286"/>
    </location>
</feature>
<keyword evidence="5 9" id="KW-0297">G-protein coupled receptor</keyword>
<feature type="transmembrane region" description="Helical" evidence="10">
    <location>
        <begin position="212"/>
        <end position="234"/>
    </location>
</feature>
<comment type="similarity">
    <text evidence="9">Belongs to the G-protein coupled receptor 1 family.</text>
</comment>
<dbReference type="Gene3D" id="1.20.1070.10">
    <property type="entry name" value="Rhodopsin 7-helix transmembrane proteins"/>
    <property type="match status" value="1"/>
</dbReference>
<dbReference type="Ensembl" id="ENSPFOT00000011156.1">
    <property type="protein sequence ID" value="ENSPFOP00000011140.1"/>
    <property type="gene ID" value="ENSPFOG00000011148.1"/>
</dbReference>
<evidence type="ECO:0000256" key="2">
    <source>
        <dbReference type="ARBA" id="ARBA00022475"/>
    </source>
</evidence>
<feature type="transmembrane region" description="Helical" evidence="10">
    <location>
        <begin position="163"/>
        <end position="182"/>
    </location>
</feature>
<feature type="transmembrane region" description="Helical" evidence="10">
    <location>
        <begin position="48"/>
        <end position="72"/>
    </location>
</feature>
<dbReference type="EMBL" id="AYCK01014164">
    <property type="status" value="NOT_ANNOTATED_CDS"/>
    <property type="molecule type" value="Genomic_DNA"/>
</dbReference>
<dbReference type="Pfam" id="PF00001">
    <property type="entry name" value="7tm_1"/>
    <property type="match status" value="1"/>
</dbReference>
<feature type="transmembrane region" description="Helical" evidence="10">
    <location>
        <begin position="292"/>
        <end position="318"/>
    </location>
</feature>
<evidence type="ECO:0000256" key="8">
    <source>
        <dbReference type="ARBA" id="ARBA00023224"/>
    </source>
</evidence>
<proteinExistence type="inferred from homology"/>
<reference evidence="13" key="1">
    <citation type="submission" date="2013-10" db="EMBL/GenBank/DDBJ databases">
        <authorList>
            <person name="Schartl M."/>
            <person name="Warren W."/>
        </authorList>
    </citation>
    <scope>NUCLEOTIDE SEQUENCE [LARGE SCALE GENOMIC DNA]</scope>
    <source>
        <strain evidence="13">female</strain>
    </source>
</reference>
<dbReference type="PANTHER" id="PTHR24249">
    <property type="entry name" value="HISTAMINE RECEPTOR-RELATED G-PROTEIN COUPLED RECEPTOR"/>
    <property type="match status" value="1"/>
</dbReference>
<dbReference type="GO" id="GO:0005886">
    <property type="term" value="C:plasma membrane"/>
    <property type="evidence" value="ECO:0007669"/>
    <property type="project" value="UniProtKB-SubCell"/>
</dbReference>
<evidence type="ECO:0000256" key="10">
    <source>
        <dbReference type="SAM" id="Phobius"/>
    </source>
</evidence>
<dbReference type="GO" id="GO:0001594">
    <property type="term" value="F:trace-amine receptor activity"/>
    <property type="evidence" value="ECO:0007669"/>
    <property type="project" value="TreeGrafter"/>
</dbReference>
<dbReference type="AlphaFoldDB" id="A0A087XZD7"/>
<keyword evidence="3 9" id="KW-0812">Transmembrane</keyword>
<evidence type="ECO:0000313" key="12">
    <source>
        <dbReference type="Ensembl" id="ENSPFOP00000011140.1"/>
    </source>
</evidence>
<evidence type="ECO:0000256" key="9">
    <source>
        <dbReference type="RuleBase" id="RU000688"/>
    </source>
</evidence>
<evidence type="ECO:0000256" key="4">
    <source>
        <dbReference type="ARBA" id="ARBA00022989"/>
    </source>
</evidence>
<dbReference type="PROSITE" id="PS00237">
    <property type="entry name" value="G_PROTEIN_RECEP_F1_1"/>
    <property type="match status" value="1"/>
</dbReference>
<dbReference type="GeneTree" id="ENSGT01050000244823"/>
<dbReference type="STRING" id="48698.ENSPFOP00000011140"/>
<dbReference type="InterPro" id="IPR050569">
    <property type="entry name" value="TAAR"/>
</dbReference>
<reference evidence="12" key="2">
    <citation type="submission" date="2025-08" db="UniProtKB">
        <authorList>
            <consortium name="Ensembl"/>
        </authorList>
    </citation>
    <scope>IDENTIFICATION</scope>
</reference>
<dbReference type="Proteomes" id="UP000028760">
    <property type="component" value="Unassembled WGS sequence"/>
</dbReference>
<evidence type="ECO:0000256" key="7">
    <source>
        <dbReference type="ARBA" id="ARBA00023170"/>
    </source>
</evidence>
<dbReference type="CDD" id="cd15055">
    <property type="entry name" value="7tmA_TAARs"/>
    <property type="match status" value="1"/>
</dbReference>
<keyword evidence="4 10" id="KW-1133">Transmembrane helix</keyword>
<dbReference type="PRINTS" id="PR00237">
    <property type="entry name" value="GPCRRHODOPSN"/>
</dbReference>
<dbReference type="PROSITE" id="PS50262">
    <property type="entry name" value="G_PROTEIN_RECEP_F1_2"/>
    <property type="match status" value="1"/>
</dbReference>
<dbReference type="eggNOG" id="KOG3656">
    <property type="taxonomic scope" value="Eukaryota"/>
</dbReference>
<reference evidence="12" key="3">
    <citation type="submission" date="2025-09" db="UniProtKB">
        <authorList>
            <consortium name="Ensembl"/>
        </authorList>
    </citation>
    <scope>IDENTIFICATION</scope>
</reference>
<dbReference type="InterPro" id="IPR017452">
    <property type="entry name" value="GPCR_Rhodpsn_7TM"/>
</dbReference>
<evidence type="ECO:0000256" key="6">
    <source>
        <dbReference type="ARBA" id="ARBA00023136"/>
    </source>
</evidence>
<evidence type="ECO:0000313" key="13">
    <source>
        <dbReference type="Proteomes" id="UP000028760"/>
    </source>
</evidence>
<dbReference type="EMBL" id="AYCK01014163">
    <property type="status" value="NOT_ANNOTATED_CDS"/>
    <property type="molecule type" value="Genomic_DNA"/>
</dbReference>
<evidence type="ECO:0000259" key="11">
    <source>
        <dbReference type="PROSITE" id="PS50262"/>
    </source>
</evidence>
<keyword evidence="6 10" id="KW-0472">Membrane</keyword>
<keyword evidence="13" id="KW-1185">Reference proteome</keyword>
<dbReference type="SUPFAM" id="SSF81321">
    <property type="entry name" value="Family A G protein-coupled receptor-like"/>
    <property type="match status" value="1"/>
</dbReference>
<evidence type="ECO:0000256" key="1">
    <source>
        <dbReference type="ARBA" id="ARBA00004651"/>
    </source>
</evidence>
<keyword evidence="8 9" id="KW-0807">Transducer</keyword>
<feature type="domain" description="G-protein coupled receptors family 1 profile" evidence="11">
    <location>
        <begin position="64"/>
        <end position="311"/>
    </location>
</feature>
<feature type="transmembrane region" description="Helical" evidence="10">
    <location>
        <begin position="121"/>
        <end position="142"/>
    </location>
</feature>
<protein>
    <recommendedName>
        <fullName evidence="11">G-protein coupled receptors family 1 profile domain-containing protein</fullName>
    </recommendedName>
</protein>
<dbReference type="OMA" id="HIISMIT"/>
<sequence>HKEELQSQSCLGSDLSWSLMMEVHDEELCFPQLNTSCRKPAVPWLKAVFLQSVLSFSCVFSVSLNLLVIISVSHFRQLHKTTNFLLLSLAISDFLVGLVVFPGEGSRRTTCWFLGDVMCLLYIHIISMITCVSVINIVLISVDRYVAICYPLHYHRRITVARIRLCISLCWIYSACYSITFVKDGFSGKKASCHGECLVLIDFSAAVLDLTVAFITPVTAIIVLYSRVFVVAVFQARAIRSTVTAVSLQRSATVGKSELKAARTLGILVIVFLICFCPFYCAALGGDFSFNTSAAVLCLFCINTCFNPLIYTIFYVNVEKSASIISTRKGFRPSSSLVLTFQKT</sequence>
<organism evidence="12 13">
    <name type="scientific">Poecilia formosa</name>
    <name type="common">Amazon molly</name>
    <name type="synonym">Limia formosa</name>
    <dbReference type="NCBI Taxonomy" id="48698"/>
    <lineage>
        <taxon>Eukaryota</taxon>
        <taxon>Metazoa</taxon>
        <taxon>Chordata</taxon>
        <taxon>Craniata</taxon>
        <taxon>Vertebrata</taxon>
        <taxon>Euteleostomi</taxon>
        <taxon>Actinopterygii</taxon>
        <taxon>Neopterygii</taxon>
        <taxon>Teleostei</taxon>
        <taxon>Neoteleostei</taxon>
        <taxon>Acanthomorphata</taxon>
        <taxon>Ovalentaria</taxon>
        <taxon>Atherinomorphae</taxon>
        <taxon>Cyprinodontiformes</taxon>
        <taxon>Poeciliidae</taxon>
        <taxon>Poeciliinae</taxon>
        <taxon>Poecilia</taxon>
    </lineage>
</organism>
<dbReference type="InterPro" id="IPR000276">
    <property type="entry name" value="GPCR_Rhodpsn"/>
</dbReference>
<dbReference type="PANTHER" id="PTHR24249:SF381">
    <property type="entry name" value="TRACE AMINE ASSOCIATED RECEPTOR 19P-RELATED"/>
    <property type="match status" value="1"/>
</dbReference>
<accession>A0A087XZD7</accession>
<comment type="subcellular location">
    <subcellularLocation>
        <location evidence="1">Cell membrane</location>
        <topology evidence="1">Multi-pass membrane protein</topology>
    </subcellularLocation>
</comment>
<evidence type="ECO:0000256" key="3">
    <source>
        <dbReference type="ARBA" id="ARBA00022692"/>
    </source>
</evidence>
<keyword evidence="7 9" id="KW-0675">Receptor</keyword>
<feature type="transmembrane region" description="Helical" evidence="10">
    <location>
        <begin position="84"/>
        <end position="101"/>
    </location>
</feature>
<keyword evidence="2" id="KW-1003">Cell membrane</keyword>
<name>A0A087XZD7_POEFO</name>
<evidence type="ECO:0000256" key="5">
    <source>
        <dbReference type="ARBA" id="ARBA00023040"/>
    </source>
</evidence>